<feature type="transmembrane region" description="Helical" evidence="1">
    <location>
        <begin position="159"/>
        <end position="176"/>
    </location>
</feature>
<feature type="transmembrane region" description="Helical" evidence="1">
    <location>
        <begin position="56"/>
        <end position="75"/>
    </location>
</feature>
<feature type="transmembrane region" description="Helical" evidence="1">
    <location>
        <begin position="87"/>
        <end position="110"/>
    </location>
</feature>
<keyword evidence="1" id="KW-0472">Membrane</keyword>
<proteinExistence type="predicted"/>
<keyword evidence="1" id="KW-0812">Transmembrane</keyword>
<feature type="transmembrane region" description="Helical" evidence="1">
    <location>
        <begin position="271"/>
        <end position="289"/>
    </location>
</feature>
<gene>
    <name evidence="3" type="ORF">GCM10025867_41830</name>
</gene>
<reference evidence="4" key="1">
    <citation type="journal article" date="2019" name="Int. J. Syst. Evol. Microbiol.">
        <title>The Global Catalogue of Microorganisms (GCM) 10K type strain sequencing project: providing services to taxonomists for standard genome sequencing and annotation.</title>
        <authorList>
            <consortium name="The Broad Institute Genomics Platform"/>
            <consortium name="The Broad Institute Genome Sequencing Center for Infectious Disease"/>
            <person name="Wu L."/>
            <person name="Ma J."/>
        </authorList>
    </citation>
    <scope>NUCLEOTIDE SEQUENCE [LARGE SCALE GENOMIC DNA]</scope>
    <source>
        <strain evidence="4">NBRC 108728</strain>
    </source>
</reference>
<dbReference type="RefSeq" id="WP_286344598.1">
    <property type="nucleotide sequence ID" value="NZ_AP027732.1"/>
</dbReference>
<feature type="transmembrane region" description="Helical" evidence="1">
    <location>
        <begin position="237"/>
        <end position="259"/>
    </location>
</feature>
<feature type="transmembrane region" description="Helical" evidence="1">
    <location>
        <begin position="24"/>
        <end position="44"/>
    </location>
</feature>
<feature type="transmembrane region" description="Helical" evidence="1">
    <location>
        <begin position="122"/>
        <end position="147"/>
    </location>
</feature>
<dbReference type="Proteomes" id="UP001321486">
    <property type="component" value="Chromosome"/>
</dbReference>
<dbReference type="InterPro" id="IPR002656">
    <property type="entry name" value="Acyl_transf_3_dom"/>
</dbReference>
<dbReference type="PANTHER" id="PTHR37312">
    <property type="entry name" value="MEMBRANE-BOUND ACYLTRANSFERASE YKRP-RELATED"/>
    <property type="match status" value="1"/>
</dbReference>
<feature type="transmembrane region" description="Helical" evidence="1">
    <location>
        <begin position="188"/>
        <end position="205"/>
    </location>
</feature>
<dbReference type="Pfam" id="PF01757">
    <property type="entry name" value="Acyl_transf_3"/>
    <property type="match status" value="1"/>
</dbReference>
<name>A0ABM8GTZ9_9MICO</name>
<keyword evidence="4" id="KW-1185">Reference proteome</keyword>
<evidence type="ECO:0000256" key="1">
    <source>
        <dbReference type="SAM" id="Phobius"/>
    </source>
</evidence>
<feature type="domain" description="Acyltransferase 3" evidence="2">
    <location>
        <begin position="16"/>
        <end position="315"/>
    </location>
</feature>
<accession>A0ABM8GTZ9</accession>
<evidence type="ECO:0000313" key="3">
    <source>
        <dbReference type="EMBL" id="BDZ51942.1"/>
    </source>
</evidence>
<protein>
    <recommendedName>
        <fullName evidence="2">Acyltransferase 3 domain-containing protein</fullName>
    </recommendedName>
</protein>
<keyword evidence="1" id="KW-1133">Transmembrane helix</keyword>
<evidence type="ECO:0000313" key="4">
    <source>
        <dbReference type="Proteomes" id="UP001321486"/>
    </source>
</evidence>
<dbReference type="InterPro" id="IPR052734">
    <property type="entry name" value="Nod_factor_acetyltransferase"/>
</dbReference>
<organism evidence="3 4">
    <name type="scientific">Frondihabitans sucicola</name>
    <dbReference type="NCBI Taxonomy" id="1268041"/>
    <lineage>
        <taxon>Bacteria</taxon>
        <taxon>Bacillati</taxon>
        <taxon>Actinomycetota</taxon>
        <taxon>Actinomycetes</taxon>
        <taxon>Micrococcales</taxon>
        <taxon>Microbacteriaceae</taxon>
        <taxon>Frondihabitans</taxon>
    </lineage>
</organism>
<dbReference type="PANTHER" id="PTHR37312:SF1">
    <property type="entry name" value="MEMBRANE-BOUND ACYLTRANSFERASE YKRP-RELATED"/>
    <property type="match status" value="1"/>
</dbReference>
<evidence type="ECO:0000259" key="2">
    <source>
        <dbReference type="Pfam" id="PF01757"/>
    </source>
</evidence>
<feature type="transmembrane region" description="Helical" evidence="1">
    <location>
        <begin position="301"/>
        <end position="320"/>
    </location>
</feature>
<dbReference type="EMBL" id="AP027732">
    <property type="protein sequence ID" value="BDZ51942.1"/>
    <property type="molecule type" value="Genomic_DNA"/>
</dbReference>
<feature type="transmembrane region" description="Helical" evidence="1">
    <location>
        <begin position="212"/>
        <end position="231"/>
    </location>
</feature>
<sequence>MSHVAAAPRAVTGRIPWIDTGRGIAILLVTLFHTTNWLLGAGFHVEWWSTVDNTLASLRMPLFFTLSGIFAPKWLRASWGDLLRSKVLLFVWVFLIWETIGAIFFQLGLVMQDKCCGVRDTAIGLILSPVMPIYELWFIWSLAIFFVVARATRRIDSRIQIAVAAAIGFVALMGWPGINDGWEGSAKYYMFFIGGLYLREWIVRYGNTRNQVILAAALVVWAIISIVLGVFDLGHVPGAYFLNSIAGVLGGIALSRFLMPVRFLGRIGQQTLPIYLAHTPIILAIVFVIHETPLLGALTPFAMILPPVIAGIAVFLTLRLHAILAKTPLRYLYEPPAALARKRAPRLPETAVAPGRVIG</sequence>